<sequence length="251" mass="28295">MVVVDVQTSLMTDSEGRVLADFDDNFMVDLGIPTSMWPSLDAADDVSMDFEICMKQSLKSLQISSTILDPVQDITDFERKIAMIYDHPDENPDLASISQEIDLGKRKRSLSESISEESFGIFNCHKFDHSTSESEYTPSESKLSSLSESPNSYLVHSRRGFSTQTIEITLEMLQQRFHLSLEAAASEMGIGKSTMKTICRTFGIPKWPYTHKGKKRRQTFNISNQQIDTAYDGTLLPGDITYRYDLLSSGQ</sequence>
<dbReference type="Pfam" id="PF02042">
    <property type="entry name" value="RWP-RK"/>
    <property type="match status" value="1"/>
</dbReference>
<feature type="domain" description="RWP-RK" evidence="5">
    <location>
        <begin position="149"/>
        <end position="236"/>
    </location>
</feature>
<evidence type="ECO:0000259" key="5">
    <source>
        <dbReference type="PROSITE" id="PS51519"/>
    </source>
</evidence>
<name>A0A7S0E063_9CRYP</name>
<dbReference type="GO" id="GO:0003700">
    <property type="term" value="F:DNA-binding transcription factor activity"/>
    <property type="evidence" value="ECO:0007669"/>
    <property type="project" value="InterPro"/>
</dbReference>
<evidence type="ECO:0000256" key="3">
    <source>
        <dbReference type="ARBA" id="ARBA00023163"/>
    </source>
</evidence>
<proteinExistence type="predicted"/>
<evidence type="ECO:0000256" key="4">
    <source>
        <dbReference type="ARBA" id="ARBA00023242"/>
    </source>
</evidence>
<dbReference type="InterPro" id="IPR003035">
    <property type="entry name" value="RWP-RK_dom"/>
</dbReference>
<dbReference type="InterPro" id="IPR045012">
    <property type="entry name" value="NLP"/>
</dbReference>
<dbReference type="GO" id="GO:0003677">
    <property type="term" value="F:DNA binding"/>
    <property type="evidence" value="ECO:0007669"/>
    <property type="project" value="UniProtKB-KW"/>
</dbReference>
<keyword evidence="3" id="KW-0804">Transcription</keyword>
<gene>
    <name evidence="6" type="ORF">HPHI1048_LOCUS2650</name>
</gene>
<keyword evidence="4" id="KW-0539">Nucleus</keyword>
<dbReference type="AlphaFoldDB" id="A0A7S0E063"/>
<dbReference type="EMBL" id="HBEO01003719">
    <property type="protein sequence ID" value="CAD8469804.1"/>
    <property type="molecule type" value="Transcribed_RNA"/>
</dbReference>
<evidence type="ECO:0000313" key="6">
    <source>
        <dbReference type="EMBL" id="CAD8469804.1"/>
    </source>
</evidence>
<reference evidence="6" key="1">
    <citation type="submission" date="2021-01" db="EMBL/GenBank/DDBJ databases">
        <authorList>
            <person name="Corre E."/>
            <person name="Pelletier E."/>
            <person name="Niang G."/>
            <person name="Scheremetjew M."/>
            <person name="Finn R."/>
            <person name="Kale V."/>
            <person name="Holt S."/>
            <person name="Cochrane G."/>
            <person name="Meng A."/>
            <person name="Brown T."/>
            <person name="Cohen L."/>
        </authorList>
    </citation>
    <scope>NUCLEOTIDE SEQUENCE</scope>
    <source>
        <strain evidence="6">CCMP325</strain>
    </source>
</reference>
<evidence type="ECO:0000256" key="1">
    <source>
        <dbReference type="ARBA" id="ARBA00023015"/>
    </source>
</evidence>
<dbReference type="PANTHER" id="PTHR32002">
    <property type="entry name" value="PROTEIN NLP8"/>
    <property type="match status" value="1"/>
</dbReference>
<evidence type="ECO:0000256" key="2">
    <source>
        <dbReference type="ARBA" id="ARBA00023125"/>
    </source>
</evidence>
<protein>
    <recommendedName>
        <fullName evidence="5">RWP-RK domain-containing protein</fullName>
    </recommendedName>
</protein>
<dbReference type="PROSITE" id="PS51519">
    <property type="entry name" value="RWP_RK"/>
    <property type="match status" value="1"/>
</dbReference>
<keyword evidence="1" id="KW-0805">Transcription regulation</keyword>
<organism evidence="6">
    <name type="scientific">Hanusia phi</name>
    <dbReference type="NCBI Taxonomy" id="3032"/>
    <lineage>
        <taxon>Eukaryota</taxon>
        <taxon>Cryptophyceae</taxon>
        <taxon>Pyrenomonadales</taxon>
        <taxon>Geminigeraceae</taxon>
        <taxon>Hanusia</taxon>
    </lineage>
</organism>
<dbReference type="PANTHER" id="PTHR32002:SF35">
    <property type="entry name" value="PROTEIN NLP6"/>
    <property type="match status" value="1"/>
</dbReference>
<keyword evidence="2" id="KW-0238">DNA-binding</keyword>
<accession>A0A7S0E063</accession>